<dbReference type="Proteomes" id="UP001168552">
    <property type="component" value="Unassembled WGS sequence"/>
</dbReference>
<keyword evidence="3" id="KW-1003">Cell membrane</keyword>
<comment type="subcellular location">
    <subcellularLocation>
        <location evidence="1">Cell membrane</location>
        <topology evidence="1">Peripheral membrane protein</topology>
    </subcellularLocation>
</comment>
<dbReference type="RefSeq" id="WP_320004957.1">
    <property type="nucleotide sequence ID" value="NZ_JAUHJS010000006.1"/>
</dbReference>
<evidence type="ECO:0000259" key="10">
    <source>
        <dbReference type="PROSITE" id="PS50893"/>
    </source>
</evidence>
<keyword evidence="7" id="KW-0408">Iron</keyword>
<comment type="caution">
    <text evidence="11">The sequence shown here is derived from an EMBL/GenBank/DDBJ whole genome shotgun (WGS) entry which is preliminary data.</text>
</comment>
<evidence type="ECO:0000256" key="5">
    <source>
        <dbReference type="ARBA" id="ARBA00022741"/>
    </source>
</evidence>
<evidence type="ECO:0000256" key="6">
    <source>
        <dbReference type="ARBA" id="ARBA00022840"/>
    </source>
</evidence>
<feature type="domain" description="ABC transporter" evidence="10">
    <location>
        <begin position="8"/>
        <end position="245"/>
    </location>
</feature>
<evidence type="ECO:0000256" key="4">
    <source>
        <dbReference type="ARBA" id="ARBA00022496"/>
    </source>
</evidence>
<dbReference type="Gene3D" id="3.40.50.300">
    <property type="entry name" value="P-loop containing nucleotide triphosphate hydrolases"/>
    <property type="match status" value="1"/>
</dbReference>
<dbReference type="PANTHER" id="PTHR42771:SF2">
    <property type="entry name" value="IRON(3+)-HYDROXAMATE IMPORT ATP-BINDING PROTEIN FHUC"/>
    <property type="match status" value="1"/>
</dbReference>
<protein>
    <submittedName>
        <fullName evidence="11">ABC transporter ATP-binding protein</fullName>
    </submittedName>
</protein>
<evidence type="ECO:0000256" key="2">
    <source>
        <dbReference type="ARBA" id="ARBA00022448"/>
    </source>
</evidence>
<accession>A0ABT8F747</accession>
<dbReference type="InterPro" id="IPR027417">
    <property type="entry name" value="P-loop_NTPase"/>
</dbReference>
<evidence type="ECO:0000313" key="12">
    <source>
        <dbReference type="Proteomes" id="UP001168552"/>
    </source>
</evidence>
<evidence type="ECO:0000313" key="11">
    <source>
        <dbReference type="EMBL" id="MDN4166297.1"/>
    </source>
</evidence>
<proteinExistence type="predicted"/>
<keyword evidence="9" id="KW-0472">Membrane</keyword>
<evidence type="ECO:0000256" key="3">
    <source>
        <dbReference type="ARBA" id="ARBA00022475"/>
    </source>
</evidence>
<dbReference type="SUPFAM" id="SSF52540">
    <property type="entry name" value="P-loop containing nucleoside triphosphate hydrolases"/>
    <property type="match status" value="1"/>
</dbReference>
<dbReference type="SMART" id="SM00382">
    <property type="entry name" value="AAA"/>
    <property type="match status" value="1"/>
</dbReference>
<gene>
    <name evidence="11" type="ORF">QWY31_12350</name>
</gene>
<keyword evidence="2" id="KW-0813">Transport</keyword>
<dbReference type="PROSITE" id="PS50893">
    <property type="entry name" value="ABC_TRANSPORTER_2"/>
    <property type="match status" value="1"/>
</dbReference>
<dbReference type="PANTHER" id="PTHR42771">
    <property type="entry name" value="IRON(3+)-HYDROXAMATE IMPORT ATP-BINDING PROTEIN FHUC"/>
    <property type="match status" value="1"/>
</dbReference>
<keyword evidence="6 11" id="KW-0067">ATP-binding</keyword>
<dbReference type="InterPro" id="IPR051535">
    <property type="entry name" value="Siderophore_ABC-ATPase"/>
</dbReference>
<reference evidence="11" key="1">
    <citation type="submission" date="2023-06" db="EMBL/GenBank/DDBJ databases">
        <title>Cytophagales bacterium Strain LB-30, isolated from soil.</title>
        <authorList>
            <person name="Liu B."/>
        </authorList>
    </citation>
    <scope>NUCLEOTIDE SEQUENCE</scope>
    <source>
        <strain evidence="11">LB-30</strain>
    </source>
</reference>
<keyword evidence="12" id="KW-1185">Reference proteome</keyword>
<keyword evidence="5" id="KW-0547">Nucleotide-binding</keyword>
<dbReference type="InterPro" id="IPR003593">
    <property type="entry name" value="AAA+_ATPase"/>
</dbReference>
<evidence type="ECO:0000256" key="7">
    <source>
        <dbReference type="ARBA" id="ARBA00023004"/>
    </source>
</evidence>
<dbReference type="Pfam" id="PF00005">
    <property type="entry name" value="ABC_tran"/>
    <property type="match status" value="1"/>
</dbReference>
<sequence>MRTSSSIVTTESLSIGYAHQPALMENLNLEVQRGKLTALLGPNGIGKTTLLRTLSGIHAPMKGKVLFKNTDLAQYTRQQIAKEISLVLTDKPALWSTTVYELVSFGRYPYSSWIGQLSPLDHQKIEEAIQLTHIDFLRHHAVDTLSDGQLQKVMIARALAQDGDLLLLDEPTAHLDLGNKIEIFRLLRTLALKTQKAIVISTHELELAIEMTDCLWVLSCGADTLVGTPEELLLSGALSQRVSGKEYILNELSGKFEIAHPAGPELAIEGNPKAAQWLAHFLRKNGFTIVPKAAQTLHITDSPLQISLNNHVFDCFDDVIQALNKG</sequence>
<dbReference type="EMBL" id="JAUHJS010000006">
    <property type="protein sequence ID" value="MDN4166297.1"/>
    <property type="molecule type" value="Genomic_DNA"/>
</dbReference>
<dbReference type="GO" id="GO:0005524">
    <property type="term" value="F:ATP binding"/>
    <property type="evidence" value="ECO:0007669"/>
    <property type="project" value="UniProtKB-KW"/>
</dbReference>
<keyword evidence="8" id="KW-0406">Ion transport</keyword>
<evidence type="ECO:0000256" key="1">
    <source>
        <dbReference type="ARBA" id="ARBA00004202"/>
    </source>
</evidence>
<dbReference type="InterPro" id="IPR003439">
    <property type="entry name" value="ABC_transporter-like_ATP-bd"/>
</dbReference>
<evidence type="ECO:0000256" key="9">
    <source>
        <dbReference type="ARBA" id="ARBA00023136"/>
    </source>
</evidence>
<name>A0ABT8F747_9BACT</name>
<evidence type="ECO:0000256" key="8">
    <source>
        <dbReference type="ARBA" id="ARBA00023065"/>
    </source>
</evidence>
<dbReference type="CDD" id="cd03214">
    <property type="entry name" value="ABC_Iron-Siderophores_B12_Hemin"/>
    <property type="match status" value="1"/>
</dbReference>
<keyword evidence="4" id="KW-0410">Iron transport</keyword>
<organism evidence="11 12">
    <name type="scientific">Shiella aurantiaca</name>
    <dbReference type="NCBI Taxonomy" id="3058365"/>
    <lineage>
        <taxon>Bacteria</taxon>
        <taxon>Pseudomonadati</taxon>
        <taxon>Bacteroidota</taxon>
        <taxon>Cytophagia</taxon>
        <taxon>Cytophagales</taxon>
        <taxon>Shiellaceae</taxon>
        <taxon>Shiella</taxon>
    </lineage>
</organism>